<proteinExistence type="predicted"/>
<name>A0A1Z5RHZ4_SORBI</name>
<organism evidence="1 2">
    <name type="scientific">Sorghum bicolor</name>
    <name type="common">Sorghum</name>
    <name type="synonym">Sorghum vulgare</name>
    <dbReference type="NCBI Taxonomy" id="4558"/>
    <lineage>
        <taxon>Eukaryota</taxon>
        <taxon>Viridiplantae</taxon>
        <taxon>Streptophyta</taxon>
        <taxon>Embryophyta</taxon>
        <taxon>Tracheophyta</taxon>
        <taxon>Spermatophyta</taxon>
        <taxon>Magnoliopsida</taxon>
        <taxon>Liliopsida</taxon>
        <taxon>Poales</taxon>
        <taxon>Poaceae</taxon>
        <taxon>PACMAD clade</taxon>
        <taxon>Panicoideae</taxon>
        <taxon>Andropogonodae</taxon>
        <taxon>Andropogoneae</taxon>
        <taxon>Sorghinae</taxon>
        <taxon>Sorghum</taxon>
    </lineage>
</organism>
<dbReference type="InParanoid" id="A0A1Z5RHZ4"/>
<evidence type="ECO:0000313" key="2">
    <source>
        <dbReference type="Proteomes" id="UP000000768"/>
    </source>
</evidence>
<dbReference type="EMBL" id="CM000764">
    <property type="protein sequence ID" value="OQU83287.1"/>
    <property type="molecule type" value="Genomic_DNA"/>
</dbReference>
<reference evidence="1 2" key="1">
    <citation type="journal article" date="2009" name="Nature">
        <title>The Sorghum bicolor genome and the diversification of grasses.</title>
        <authorList>
            <person name="Paterson A.H."/>
            <person name="Bowers J.E."/>
            <person name="Bruggmann R."/>
            <person name="Dubchak I."/>
            <person name="Grimwood J."/>
            <person name="Gundlach H."/>
            <person name="Haberer G."/>
            <person name="Hellsten U."/>
            <person name="Mitros T."/>
            <person name="Poliakov A."/>
            <person name="Schmutz J."/>
            <person name="Spannagl M."/>
            <person name="Tang H."/>
            <person name="Wang X."/>
            <person name="Wicker T."/>
            <person name="Bharti A.K."/>
            <person name="Chapman J."/>
            <person name="Feltus F.A."/>
            <person name="Gowik U."/>
            <person name="Grigoriev I.V."/>
            <person name="Lyons E."/>
            <person name="Maher C.A."/>
            <person name="Martis M."/>
            <person name="Narechania A."/>
            <person name="Otillar R.P."/>
            <person name="Penning B.W."/>
            <person name="Salamov A.A."/>
            <person name="Wang Y."/>
            <person name="Zhang L."/>
            <person name="Carpita N.C."/>
            <person name="Freeling M."/>
            <person name="Gingle A.R."/>
            <person name="Hash C.T."/>
            <person name="Keller B."/>
            <person name="Klein P."/>
            <person name="Kresovich S."/>
            <person name="McCann M.C."/>
            <person name="Ming R."/>
            <person name="Peterson D.G."/>
            <person name="Mehboob-ur-Rahman"/>
            <person name="Ware D."/>
            <person name="Westhoff P."/>
            <person name="Mayer K.F."/>
            <person name="Messing J."/>
            <person name="Rokhsar D.S."/>
        </authorList>
    </citation>
    <scope>NUCLEOTIDE SEQUENCE [LARGE SCALE GENOMIC DNA]</scope>
    <source>
        <strain evidence="2">cv. BTx623</strain>
    </source>
</reference>
<sequence>MSILEPEATSQEMAFISSKDIEVAGSYEESPPTGQDKKYCSFMVPYSGSEQICL</sequence>
<accession>A0A1Z5RHZ4</accession>
<protein>
    <submittedName>
        <fullName evidence="1">Uncharacterized protein</fullName>
    </submittedName>
</protein>
<dbReference type="Proteomes" id="UP000000768">
    <property type="component" value="Chromosome 5"/>
</dbReference>
<reference evidence="2" key="2">
    <citation type="journal article" date="2018" name="Plant J.">
        <title>The Sorghum bicolor reference genome: improved assembly, gene annotations, a transcriptome atlas, and signatures of genome organization.</title>
        <authorList>
            <person name="McCormick R.F."/>
            <person name="Truong S.K."/>
            <person name="Sreedasyam A."/>
            <person name="Jenkins J."/>
            <person name="Shu S."/>
            <person name="Sims D."/>
            <person name="Kennedy M."/>
            <person name="Amirebrahimi M."/>
            <person name="Weers B.D."/>
            <person name="McKinley B."/>
            <person name="Mattison A."/>
            <person name="Morishige D.T."/>
            <person name="Grimwood J."/>
            <person name="Schmutz J."/>
            <person name="Mullet J.E."/>
        </authorList>
    </citation>
    <scope>NUCLEOTIDE SEQUENCE [LARGE SCALE GENOMIC DNA]</scope>
    <source>
        <strain evidence="2">cv. BTx623</strain>
    </source>
</reference>
<dbReference type="AlphaFoldDB" id="A0A1Z5RHZ4"/>
<evidence type="ECO:0000313" key="1">
    <source>
        <dbReference type="EMBL" id="OQU83287.1"/>
    </source>
</evidence>
<gene>
    <name evidence="1" type="ORF">SORBI_3005G104001</name>
</gene>
<dbReference type="Gramene" id="OQU83287">
    <property type="protein sequence ID" value="OQU83287"/>
    <property type="gene ID" value="SORBI_3005G104001"/>
</dbReference>
<keyword evidence="2" id="KW-1185">Reference proteome</keyword>